<feature type="region of interest" description="Disordered" evidence="1">
    <location>
        <begin position="1"/>
        <end position="21"/>
    </location>
</feature>
<evidence type="ECO:0000313" key="3">
    <source>
        <dbReference type="Proteomes" id="UP000324222"/>
    </source>
</evidence>
<sequence>MPEPPNVTTGESRFPPQASRPNIVHRLPSMHATSYPASLAPFLLRTPGLTHMHCQVHIDIARPFR</sequence>
<reference evidence="2 3" key="1">
    <citation type="submission" date="2019-05" db="EMBL/GenBank/DDBJ databases">
        <title>Another draft genome of Portunus trituberculatus and its Hox gene families provides insights of decapod evolution.</title>
        <authorList>
            <person name="Jeong J.-H."/>
            <person name="Song I."/>
            <person name="Kim S."/>
            <person name="Choi T."/>
            <person name="Kim D."/>
            <person name="Ryu S."/>
            <person name="Kim W."/>
        </authorList>
    </citation>
    <scope>NUCLEOTIDE SEQUENCE [LARGE SCALE GENOMIC DNA]</scope>
    <source>
        <tissue evidence="2">Muscle</tissue>
    </source>
</reference>
<evidence type="ECO:0000256" key="1">
    <source>
        <dbReference type="SAM" id="MobiDB-lite"/>
    </source>
</evidence>
<dbReference type="EMBL" id="VSRR010045914">
    <property type="protein sequence ID" value="MPC77461.1"/>
    <property type="molecule type" value="Genomic_DNA"/>
</dbReference>
<evidence type="ECO:0000313" key="2">
    <source>
        <dbReference type="EMBL" id="MPC77461.1"/>
    </source>
</evidence>
<organism evidence="2 3">
    <name type="scientific">Portunus trituberculatus</name>
    <name type="common">Swimming crab</name>
    <name type="synonym">Neptunus trituberculatus</name>
    <dbReference type="NCBI Taxonomy" id="210409"/>
    <lineage>
        <taxon>Eukaryota</taxon>
        <taxon>Metazoa</taxon>
        <taxon>Ecdysozoa</taxon>
        <taxon>Arthropoda</taxon>
        <taxon>Crustacea</taxon>
        <taxon>Multicrustacea</taxon>
        <taxon>Malacostraca</taxon>
        <taxon>Eumalacostraca</taxon>
        <taxon>Eucarida</taxon>
        <taxon>Decapoda</taxon>
        <taxon>Pleocyemata</taxon>
        <taxon>Brachyura</taxon>
        <taxon>Eubrachyura</taxon>
        <taxon>Portunoidea</taxon>
        <taxon>Portunidae</taxon>
        <taxon>Portuninae</taxon>
        <taxon>Portunus</taxon>
    </lineage>
</organism>
<comment type="caution">
    <text evidence="2">The sequence shown here is derived from an EMBL/GenBank/DDBJ whole genome shotgun (WGS) entry which is preliminary data.</text>
</comment>
<name>A0A5B7HWK5_PORTR</name>
<gene>
    <name evidence="2" type="ORF">E2C01_071915</name>
</gene>
<accession>A0A5B7HWK5</accession>
<feature type="compositionally biased region" description="Polar residues" evidence="1">
    <location>
        <begin position="1"/>
        <end position="11"/>
    </location>
</feature>
<keyword evidence="3" id="KW-1185">Reference proteome</keyword>
<proteinExistence type="predicted"/>
<dbReference type="Proteomes" id="UP000324222">
    <property type="component" value="Unassembled WGS sequence"/>
</dbReference>
<protein>
    <submittedName>
        <fullName evidence="2">Uncharacterized protein</fullName>
    </submittedName>
</protein>
<dbReference type="AlphaFoldDB" id="A0A5B7HWK5"/>